<dbReference type="RefSeq" id="WP_014994502.1">
    <property type="nucleotide sequence ID" value="NC_018691.1"/>
</dbReference>
<dbReference type="AlphaFoldDB" id="K0CFN9"/>
<protein>
    <recommendedName>
        <fullName evidence="4">Lipoprotein</fullName>
    </recommendedName>
</protein>
<evidence type="ECO:0008006" key="4">
    <source>
        <dbReference type="Google" id="ProtNLM"/>
    </source>
</evidence>
<keyword evidence="3" id="KW-1185">Reference proteome</keyword>
<dbReference type="PROSITE" id="PS51257">
    <property type="entry name" value="PROKAR_LIPOPROTEIN"/>
    <property type="match status" value="1"/>
</dbReference>
<sequence>MKRSAFFIGAPLLLAGCLSDYPQFQNVDQSQLCVASTDQQAMECPEGELFLARLTQPNQNLRAYSALNTAALYCDTNYPIFENAAGIMCVMTHQRLEMLTGGEASQGMETQQQGQQQTPQQQPAPQSPQQAAPQQAPQGSSGANQ</sequence>
<dbReference type="HOGENOM" id="CLU_1782772_0_0_6"/>
<name>K0CFN9_ALCDB</name>
<accession>K0CFN9</accession>
<dbReference type="Proteomes" id="UP000006286">
    <property type="component" value="Chromosome"/>
</dbReference>
<feature type="region of interest" description="Disordered" evidence="1">
    <location>
        <begin position="100"/>
        <end position="145"/>
    </location>
</feature>
<evidence type="ECO:0000313" key="3">
    <source>
        <dbReference type="Proteomes" id="UP000006286"/>
    </source>
</evidence>
<evidence type="ECO:0000256" key="1">
    <source>
        <dbReference type="SAM" id="MobiDB-lite"/>
    </source>
</evidence>
<reference evidence="2 3" key="1">
    <citation type="journal article" date="2012" name="J. Bacteriol.">
        <title>Complete genome sequence of Alcanivorax dieselolei type strain B5.</title>
        <authorList>
            <person name="Lai Q."/>
            <person name="Li W."/>
            <person name="Shao Z."/>
        </authorList>
    </citation>
    <scope>NUCLEOTIDE SEQUENCE [LARGE SCALE GENOMIC DNA]</scope>
    <source>
        <strain evidence="3">DSM 16502 / CGMCC 1.3690 / B-5</strain>
    </source>
</reference>
<dbReference type="KEGG" id="adi:B5T_02157"/>
<feature type="compositionally biased region" description="Low complexity" evidence="1">
    <location>
        <begin position="110"/>
        <end position="145"/>
    </location>
</feature>
<dbReference type="STRING" id="930169.B5T_02157"/>
<dbReference type="eggNOG" id="ENOG5031GUJ">
    <property type="taxonomic scope" value="Bacteria"/>
</dbReference>
<dbReference type="EMBL" id="CP003466">
    <property type="protein sequence ID" value="AFT70431.1"/>
    <property type="molecule type" value="Genomic_DNA"/>
</dbReference>
<gene>
    <name evidence="2" type="ordered locus">B5T_02157</name>
</gene>
<organism evidence="2 3">
    <name type="scientific">Alcanivorax dieselolei (strain DSM 16502 / CGMCC 1.3690 / MCCC 1A00001 / B-5)</name>
    <name type="common">Alloalcanivorax dieselolei</name>
    <dbReference type="NCBI Taxonomy" id="930169"/>
    <lineage>
        <taxon>Bacteria</taxon>
        <taxon>Pseudomonadati</taxon>
        <taxon>Pseudomonadota</taxon>
        <taxon>Gammaproteobacteria</taxon>
        <taxon>Oceanospirillales</taxon>
        <taxon>Alcanivoracaceae</taxon>
        <taxon>Alloalcanivorax</taxon>
    </lineage>
</organism>
<evidence type="ECO:0000313" key="2">
    <source>
        <dbReference type="EMBL" id="AFT70431.1"/>
    </source>
</evidence>
<dbReference type="PATRIC" id="fig|930169.3.peg.2127"/>
<dbReference type="OrthoDB" id="6166468at2"/>
<proteinExistence type="predicted"/>